<reference evidence="2" key="1">
    <citation type="submission" date="2018-09" db="EMBL/GenBank/DDBJ databases">
        <authorList>
            <person name="Livingstone P.G."/>
            <person name="Whitworth D.E."/>
        </authorList>
    </citation>
    <scope>NUCLEOTIDE SEQUENCE [LARGE SCALE GENOMIC DNA]</scope>
    <source>
        <strain evidence="2">CA054A</strain>
    </source>
</reference>
<dbReference type="Pfam" id="PF11876">
    <property type="entry name" value="TsiV"/>
    <property type="match status" value="1"/>
</dbReference>
<gene>
    <name evidence="1" type="ORF">D7V88_20170</name>
</gene>
<evidence type="ECO:0000313" key="2">
    <source>
        <dbReference type="Proteomes" id="UP000268094"/>
    </source>
</evidence>
<organism evidence="1 2">
    <name type="scientific">Corallococcus terminator</name>
    <dbReference type="NCBI Taxonomy" id="2316733"/>
    <lineage>
        <taxon>Bacteria</taxon>
        <taxon>Pseudomonadati</taxon>
        <taxon>Myxococcota</taxon>
        <taxon>Myxococcia</taxon>
        <taxon>Myxococcales</taxon>
        <taxon>Cystobacterineae</taxon>
        <taxon>Myxococcaceae</taxon>
        <taxon>Corallococcus</taxon>
    </lineage>
</organism>
<protein>
    <submittedName>
        <fullName evidence="1">DUF3396 domain-containing protein</fullName>
    </submittedName>
</protein>
<accession>A0A3A8J707</accession>
<name>A0A3A8J707_9BACT</name>
<evidence type="ECO:0000313" key="1">
    <source>
        <dbReference type="EMBL" id="RKG85313.1"/>
    </source>
</evidence>
<dbReference type="OrthoDB" id="9179973at2"/>
<proteinExistence type="predicted"/>
<dbReference type="Proteomes" id="UP000268094">
    <property type="component" value="Unassembled WGS sequence"/>
</dbReference>
<sequence>MQLRSRSGALAARDGVVLSFFIHRDHKEVAPAIWRALETFLQAIPPKTLNWYVSEEGDMDSLDKTGWEVIRKKMLERIWGLAWSVELSESPSGAGGYQFEYYGKKLDAPVGLYGGDPATAVSFTFPTEYLLEHGPDHLRALAFKLAWELPFSFGYASFAIVAPHGYWGAGDWDLLDTLRERYLGLDLDHVSNTSAVIGTHARSASWLTFLGQPLLGQLGGIEGMRQALPFPEVVLLPLDSQRLLISLSEWPEAIDLQQGGIPPQYRALALKLEPFLYEERAGLPPRYEYTWLRRLCR</sequence>
<dbReference type="InterPro" id="IPR021815">
    <property type="entry name" value="TsiV"/>
</dbReference>
<comment type="caution">
    <text evidence="1">The sequence shown here is derived from an EMBL/GenBank/DDBJ whole genome shotgun (WGS) entry which is preliminary data.</text>
</comment>
<dbReference type="AlphaFoldDB" id="A0A3A8J707"/>
<dbReference type="EMBL" id="RAVZ01000136">
    <property type="protein sequence ID" value="RKG85313.1"/>
    <property type="molecule type" value="Genomic_DNA"/>
</dbReference>
<keyword evidence="2" id="KW-1185">Reference proteome</keyword>